<gene>
    <name evidence="3" type="ORF">THAOC_32810</name>
</gene>
<feature type="region of interest" description="Disordered" evidence="1">
    <location>
        <begin position="76"/>
        <end position="142"/>
    </location>
</feature>
<evidence type="ECO:0000313" key="4">
    <source>
        <dbReference type="Proteomes" id="UP000266841"/>
    </source>
</evidence>
<feature type="compositionally biased region" description="Acidic residues" evidence="1">
    <location>
        <begin position="85"/>
        <end position="95"/>
    </location>
</feature>
<feature type="signal peptide" evidence="2">
    <location>
        <begin position="1"/>
        <end position="25"/>
    </location>
</feature>
<keyword evidence="4" id="KW-1185">Reference proteome</keyword>
<feature type="compositionally biased region" description="Acidic residues" evidence="1">
    <location>
        <begin position="118"/>
        <end position="142"/>
    </location>
</feature>
<organism evidence="3 4">
    <name type="scientific">Thalassiosira oceanica</name>
    <name type="common">Marine diatom</name>
    <dbReference type="NCBI Taxonomy" id="159749"/>
    <lineage>
        <taxon>Eukaryota</taxon>
        <taxon>Sar</taxon>
        <taxon>Stramenopiles</taxon>
        <taxon>Ochrophyta</taxon>
        <taxon>Bacillariophyta</taxon>
        <taxon>Coscinodiscophyceae</taxon>
        <taxon>Thalassiosirophycidae</taxon>
        <taxon>Thalassiosirales</taxon>
        <taxon>Thalassiosiraceae</taxon>
        <taxon>Thalassiosira</taxon>
    </lineage>
</organism>
<evidence type="ECO:0000256" key="1">
    <source>
        <dbReference type="SAM" id="MobiDB-lite"/>
    </source>
</evidence>
<reference evidence="3 4" key="1">
    <citation type="journal article" date="2012" name="Genome Biol.">
        <title>Genome and low-iron response of an oceanic diatom adapted to chronic iron limitation.</title>
        <authorList>
            <person name="Lommer M."/>
            <person name="Specht M."/>
            <person name="Roy A.S."/>
            <person name="Kraemer L."/>
            <person name="Andreson R."/>
            <person name="Gutowska M.A."/>
            <person name="Wolf J."/>
            <person name="Bergner S.V."/>
            <person name="Schilhabel M.B."/>
            <person name="Klostermeier U.C."/>
            <person name="Beiko R.G."/>
            <person name="Rosenstiel P."/>
            <person name="Hippler M."/>
            <person name="Laroche J."/>
        </authorList>
    </citation>
    <scope>NUCLEOTIDE SEQUENCE [LARGE SCALE GENOMIC DNA]</scope>
    <source>
        <strain evidence="3 4">CCMP1005</strain>
    </source>
</reference>
<name>K0R564_THAOC</name>
<comment type="caution">
    <text evidence="3">The sequence shown here is derived from an EMBL/GenBank/DDBJ whole genome shotgun (WGS) entry which is preliminary data.</text>
</comment>
<keyword evidence="2" id="KW-0732">Signal</keyword>
<evidence type="ECO:0000313" key="3">
    <source>
        <dbReference type="EMBL" id="EJK48393.1"/>
    </source>
</evidence>
<protein>
    <submittedName>
        <fullName evidence="3">Uncharacterized protein</fullName>
    </submittedName>
</protein>
<evidence type="ECO:0000256" key="2">
    <source>
        <dbReference type="SAM" id="SignalP"/>
    </source>
</evidence>
<sequence>MTTVTMKRSLLAAAIASCLTVSVDGSCSFCSQGLTVDGSTAVPNSGGQDCASLLEFAPSLEADEFLCDASKEAESLCCPGGGEPDQPDQPEEPDQPEPNQPEPDQPEPDQPDQPENVDVPEEQQPGEEVPPETEDTEAEEEACVVCGSGLTVPETTSYDGRRTCAQVLLDAAATTADTNSREDTAVGQVTCGQAKADAAITESDSNRCGRIQSLEETCCPGPASDPCPVCPDGLTVDEYTVISEAQGTTCGGLISDAL</sequence>
<accession>K0R564</accession>
<dbReference type="EMBL" id="AGNL01045891">
    <property type="protein sequence ID" value="EJK48393.1"/>
    <property type="molecule type" value="Genomic_DNA"/>
</dbReference>
<dbReference type="AlphaFoldDB" id="K0R564"/>
<proteinExistence type="predicted"/>
<dbReference type="Proteomes" id="UP000266841">
    <property type="component" value="Unassembled WGS sequence"/>
</dbReference>
<feature type="non-terminal residue" evidence="3">
    <location>
        <position position="258"/>
    </location>
</feature>
<feature type="chain" id="PRO_5003836075" evidence="2">
    <location>
        <begin position="26"/>
        <end position="258"/>
    </location>
</feature>